<dbReference type="EMBL" id="SJSA01000001">
    <property type="protein sequence ID" value="TGG40548.1"/>
    <property type="molecule type" value="Genomic_DNA"/>
</dbReference>
<evidence type="ECO:0000313" key="3">
    <source>
        <dbReference type="EMBL" id="TGG36201.1"/>
    </source>
</evidence>
<keyword evidence="8" id="KW-1185">Reference proteome</keyword>
<accession>A0A4Z0VAI4</accession>
<feature type="domain" description="DUF6046" evidence="1">
    <location>
        <begin position="86"/>
        <end position="204"/>
    </location>
</feature>
<evidence type="ECO:0000259" key="1">
    <source>
        <dbReference type="Pfam" id="PF19512"/>
    </source>
</evidence>
<comment type="caution">
    <text evidence="6">The sequence shown here is derived from an EMBL/GenBank/DDBJ whole genome shotgun (WGS) entry which is preliminary data.</text>
</comment>
<keyword evidence="2" id="KW-0614">Plasmid</keyword>
<dbReference type="InterPro" id="IPR046109">
    <property type="entry name" value="DUF6046"/>
</dbReference>
<sequence length="211" mass="23510">MSLIPQPSLGGKKLPVSIDLAAMSWGQHMAKKLIRFKELGGSPERDGITVHEIGQPITDPEYWEGRWVLCPLRLERENGVGLTFADAVAAASREHRIISTALTGRDGTVKEYINAGDWAVNIVLGLQCVEGGEIADKWPTNEVREVRKLLEANEALRVHSEFLDALNIGRLVIRSYSLSQMTEANYQVVEISAVSDEDYEIFSTDYEQPKK</sequence>
<dbReference type="EMBL" id="SJSA01000001">
    <property type="protein sequence ID" value="TGG39184.1"/>
    <property type="molecule type" value="Genomic_DNA"/>
</dbReference>
<evidence type="ECO:0000313" key="8">
    <source>
        <dbReference type="Proteomes" id="UP000297635"/>
    </source>
</evidence>
<dbReference type="AlphaFoldDB" id="A0A4Z0VAI4"/>
<dbReference type="GeneID" id="82151310"/>
<geneLocation type="plasmid" evidence="2">
    <name>pTAA-3-3</name>
</geneLocation>
<dbReference type="RefSeq" id="WP_135469422.1">
    <property type="nucleotide sequence ID" value="NZ_SJSA01000001.1"/>
</dbReference>
<organism evidence="6 8">
    <name type="scientific">Duncaniella freteri</name>
    <dbReference type="NCBI Taxonomy" id="2530391"/>
    <lineage>
        <taxon>Bacteria</taxon>
        <taxon>Pseudomonadati</taxon>
        <taxon>Bacteroidota</taxon>
        <taxon>Bacteroidia</taxon>
        <taxon>Bacteroidales</taxon>
        <taxon>Muribaculaceae</taxon>
        <taxon>Duncaniella</taxon>
    </lineage>
</organism>
<evidence type="ECO:0000313" key="2">
    <source>
        <dbReference type="EMBL" id="TGG34880.1"/>
    </source>
</evidence>
<evidence type="ECO:0000313" key="4">
    <source>
        <dbReference type="EMBL" id="TGG37128.1"/>
    </source>
</evidence>
<dbReference type="EMBL" id="SJSA01000002">
    <property type="protein sequence ID" value="TGG36201.1"/>
    <property type="molecule type" value="Genomic_DNA"/>
</dbReference>
<protein>
    <recommendedName>
        <fullName evidence="1">DUF6046 domain-containing protein</fullName>
    </recommendedName>
</protein>
<name>A0A4Z0VAI4_9BACT</name>
<dbReference type="EMBL" id="SJSA01000005">
    <property type="protein sequence ID" value="TGG34880.1"/>
    <property type="molecule type" value="Genomic_DNA"/>
</dbReference>
<gene>
    <name evidence="5" type="ORF">EZ315_00060</name>
    <name evidence="6" type="ORF">EZ315_07620</name>
    <name evidence="7" type="ORF">EZ315_09835</name>
    <name evidence="3" type="ORF">EZ315_09980</name>
    <name evidence="4" type="ORF">EZ315_15140</name>
    <name evidence="2" type="ORF">EZ315_16130</name>
</gene>
<dbReference type="Pfam" id="PF19512">
    <property type="entry name" value="DUF6046"/>
    <property type="match status" value="1"/>
</dbReference>
<dbReference type="EMBL" id="SJSA01000002">
    <property type="protein sequence ID" value="TGG37128.1"/>
    <property type="molecule type" value="Genomic_DNA"/>
</dbReference>
<proteinExistence type="predicted"/>
<dbReference type="Proteomes" id="UP000297635">
    <property type="component" value="Unassembled WGS sequence"/>
</dbReference>
<evidence type="ECO:0000313" key="7">
    <source>
        <dbReference type="EMBL" id="TGG40948.1"/>
    </source>
</evidence>
<evidence type="ECO:0000313" key="5">
    <source>
        <dbReference type="EMBL" id="TGG39184.1"/>
    </source>
</evidence>
<dbReference type="EMBL" id="SJSA01000001">
    <property type="protein sequence ID" value="TGG40948.1"/>
    <property type="molecule type" value="Genomic_DNA"/>
</dbReference>
<evidence type="ECO:0000313" key="6">
    <source>
        <dbReference type="EMBL" id="TGG40548.1"/>
    </source>
</evidence>
<reference evidence="6 8" key="1">
    <citation type="submission" date="2019-02" db="EMBL/GenBank/DDBJ databases">
        <title>Isolation and identification of novel species under the genus Muribaculum.</title>
        <authorList>
            <person name="Miyake S."/>
            <person name="Ding Y."/>
            <person name="Low A."/>
            <person name="Soh M."/>
            <person name="Seedorf H."/>
        </authorList>
    </citation>
    <scope>NUCLEOTIDE SEQUENCE [LARGE SCALE GENOMIC DNA]</scope>
    <source>
        <strain evidence="6 8">TLL-A3</strain>
        <plasmid evidence="2">pTAA-3-3</plasmid>
    </source>
</reference>